<sequence length="197" mass="22056">MLTAPLSKHPQYTALTLTTTAVRDSSCYGVTEHRVTPRRHTELGPCAFLPVTAIVLLWWRYPNLWQAGPILLPATAFTLALALTLASCWRVRYQSVTPLAGLGIQLATARGFGVGPKSTERKFVPLDDISTVIIHEGLRRWNVRYYLGVVKKRGDIVVAFDAVHPHPEVLRQVYHCVREVLFDEYADETGDTSETNN</sequence>
<comment type="pathway">
    <text evidence="1">Glycolipid biosynthesis; glycosylphosphatidylinositol-anchor biosynthesis.</text>
</comment>
<keyword evidence="6" id="KW-1185">Reference proteome</keyword>
<reference evidence="5" key="1">
    <citation type="journal article" date="2023" name="BMC Genomics">
        <title>Chromosome-level genome assemblies of Cutaneotrichosporon spp. (Trichosporonales, Basidiomycota) reveal imbalanced evolution between nucleotide sequences and chromosome synteny.</title>
        <authorList>
            <person name="Kobayashi Y."/>
            <person name="Kayamori A."/>
            <person name="Aoki K."/>
            <person name="Shiwa Y."/>
            <person name="Matsutani M."/>
            <person name="Fujita N."/>
            <person name="Sugita T."/>
            <person name="Iwasaki W."/>
            <person name="Tanaka N."/>
            <person name="Takashima M."/>
        </authorList>
    </citation>
    <scope>NUCLEOTIDE SEQUENCE</scope>
    <source>
        <strain evidence="5">HIS016</strain>
    </source>
</reference>
<evidence type="ECO:0000256" key="1">
    <source>
        <dbReference type="ARBA" id="ARBA00004687"/>
    </source>
</evidence>
<keyword evidence="3" id="KW-0812">Transmembrane</keyword>
<gene>
    <name evidence="5" type="ORF">CspeluHIS016_0210850</name>
</gene>
<protein>
    <recommendedName>
        <fullName evidence="4">Phosphatidylinositol N-acetylglucosaminyltransferase subunit H conserved domain-containing protein</fullName>
    </recommendedName>
</protein>
<dbReference type="GO" id="GO:0000506">
    <property type="term" value="C:glycosylphosphatidylinositol-N-acetylglucosaminyltransferase (GPI-GnT) complex"/>
    <property type="evidence" value="ECO:0007669"/>
    <property type="project" value="InterPro"/>
</dbReference>
<evidence type="ECO:0000313" key="5">
    <source>
        <dbReference type="EMBL" id="GMK56029.1"/>
    </source>
</evidence>
<dbReference type="EMBL" id="BTCM01000002">
    <property type="protein sequence ID" value="GMK56029.1"/>
    <property type="molecule type" value="Genomic_DNA"/>
</dbReference>
<proteinExistence type="inferred from homology"/>
<dbReference type="PANTHER" id="PTHR15231:SF1">
    <property type="entry name" value="PHOSPHATIDYLINOSITOL N-ACETYLGLUCOSAMINYLTRANSFERASE SUBUNIT H"/>
    <property type="match status" value="1"/>
</dbReference>
<feature type="transmembrane region" description="Helical" evidence="3">
    <location>
        <begin position="43"/>
        <end position="61"/>
    </location>
</feature>
<organism evidence="5 6">
    <name type="scientific">Cutaneotrichosporon spelunceum</name>
    <dbReference type="NCBI Taxonomy" id="1672016"/>
    <lineage>
        <taxon>Eukaryota</taxon>
        <taxon>Fungi</taxon>
        <taxon>Dikarya</taxon>
        <taxon>Basidiomycota</taxon>
        <taxon>Agaricomycotina</taxon>
        <taxon>Tremellomycetes</taxon>
        <taxon>Trichosporonales</taxon>
        <taxon>Trichosporonaceae</taxon>
        <taxon>Cutaneotrichosporon</taxon>
    </lineage>
</organism>
<dbReference type="InterPro" id="IPR044215">
    <property type="entry name" value="PIG-H"/>
</dbReference>
<dbReference type="PANTHER" id="PTHR15231">
    <property type="entry name" value="PHOSPHATIDYLINOSITOL N-ACETYLGLUCOSAMINYLTRANSFERASE SUBUNIT H"/>
    <property type="match status" value="1"/>
</dbReference>
<evidence type="ECO:0000256" key="3">
    <source>
        <dbReference type="SAM" id="Phobius"/>
    </source>
</evidence>
<dbReference type="InterPro" id="IPR019328">
    <property type="entry name" value="PIGH-H_dom"/>
</dbReference>
<feature type="transmembrane region" description="Helical" evidence="3">
    <location>
        <begin position="67"/>
        <end position="89"/>
    </location>
</feature>
<keyword evidence="3" id="KW-0472">Membrane</keyword>
<dbReference type="Pfam" id="PF10181">
    <property type="entry name" value="PIG-H"/>
    <property type="match status" value="1"/>
</dbReference>
<accession>A0AAD3TSV8</accession>
<name>A0AAD3TSV8_9TREE</name>
<dbReference type="Proteomes" id="UP001222932">
    <property type="component" value="Unassembled WGS sequence"/>
</dbReference>
<keyword evidence="3" id="KW-1133">Transmembrane helix</keyword>
<dbReference type="GO" id="GO:0006506">
    <property type="term" value="P:GPI anchor biosynthetic process"/>
    <property type="evidence" value="ECO:0007669"/>
    <property type="project" value="InterPro"/>
</dbReference>
<evidence type="ECO:0000313" key="6">
    <source>
        <dbReference type="Proteomes" id="UP001222932"/>
    </source>
</evidence>
<feature type="domain" description="Phosphatidylinositol N-acetylglucosaminyltransferase subunit H conserved" evidence="4">
    <location>
        <begin position="95"/>
        <end position="160"/>
    </location>
</feature>
<dbReference type="AlphaFoldDB" id="A0AAD3TSV8"/>
<evidence type="ECO:0000256" key="2">
    <source>
        <dbReference type="ARBA" id="ARBA00009610"/>
    </source>
</evidence>
<comment type="caution">
    <text evidence="5">The sequence shown here is derived from an EMBL/GenBank/DDBJ whole genome shotgun (WGS) entry which is preliminary data.</text>
</comment>
<reference evidence="5" key="2">
    <citation type="submission" date="2023-06" db="EMBL/GenBank/DDBJ databases">
        <authorList>
            <person name="Kobayashi Y."/>
            <person name="Kayamori A."/>
            <person name="Aoki K."/>
            <person name="Shiwa Y."/>
            <person name="Fujita N."/>
            <person name="Sugita T."/>
            <person name="Iwasaki W."/>
            <person name="Tanaka N."/>
            <person name="Takashima M."/>
        </authorList>
    </citation>
    <scope>NUCLEOTIDE SEQUENCE</scope>
    <source>
        <strain evidence="5">HIS016</strain>
    </source>
</reference>
<comment type="similarity">
    <text evidence="2">Belongs to the PIGH family.</text>
</comment>
<evidence type="ECO:0000259" key="4">
    <source>
        <dbReference type="Pfam" id="PF10181"/>
    </source>
</evidence>